<evidence type="ECO:0000259" key="3">
    <source>
        <dbReference type="PROSITE" id="PS50983"/>
    </source>
</evidence>
<comment type="caution">
    <text evidence="4">The sequence shown here is derived from an EMBL/GenBank/DDBJ whole genome shotgun (WGS) entry which is preliminary data.</text>
</comment>
<dbReference type="Gene3D" id="1.20.58.2180">
    <property type="match status" value="1"/>
</dbReference>
<dbReference type="STRING" id="1121326.CLMAG_31720"/>
<dbReference type="PROSITE" id="PS50983">
    <property type="entry name" value="FE_B12_PBP"/>
    <property type="match status" value="1"/>
</dbReference>
<comment type="similarity">
    <text evidence="1">Belongs to the bacterial solute-binding protein 8 family.</text>
</comment>
<keyword evidence="5" id="KW-1185">Reference proteome</keyword>
<protein>
    <submittedName>
        <fullName evidence="4">Vitamin B12-binding protein</fullName>
    </submittedName>
</protein>
<evidence type="ECO:0000313" key="5">
    <source>
        <dbReference type="Proteomes" id="UP000076603"/>
    </source>
</evidence>
<dbReference type="InterPro" id="IPR050902">
    <property type="entry name" value="ABC_Transporter_SBP"/>
</dbReference>
<dbReference type="PANTHER" id="PTHR30535:SF34">
    <property type="entry name" value="MOLYBDATE-BINDING PROTEIN MOLA"/>
    <property type="match status" value="1"/>
</dbReference>
<dbReference type="SUPFAM" id="SSF53807">
    <property type="entry name" value="Helical backbone' metal receptor"/>
    <property type="match status" value="1"/>
</dbReference>
<dbReference type="Proteomes" id="UP000076603">
    <property type="component" value="Unassembled WGS sequence"/>
</dbReference>
<dbReference type="EMBL" id="LWAE01000003">
    <property type="protein sequence ID" value="KZL91413.1"/>
    <property type="molecule type" value="Genomic_DNA"/>
</dbReference>
<dbReference type="PATRIC" id="fig|1121326.3.peg.3201"/>
<dbReference type="RefSeq" id="WP_066624076.1">
    <property type="nucleotide sequence ID" value="NZ_FQXL01000005.1"/>
</dbReference>
<dbReference type="PROSITE" id="PS51257">
    <property type="entry name" value="PROKAR_LIPOPROTEIN"/>
    <property type="match status" value="1"/>
</dbReference>
<name>A0A162SKT5_9CLOT</name>
<proteinExistence type="inferred from homology"/>
<feature type="chain" id="PRO_5039230044" evidence="2">
    <location>
        <begin position="20"/>
        <end position="343"/>
    </location>
</feature>
<organism evidence="4 5">
    <name type="scientific">Clostridium magnum DSM 2767</name>
    <dbReference type="NCBI Taxonomy" id="1121326"/>
    <lineage>
        <taxon>Bacteria</taxon>
        <taxon>Bacillati</taxon>
        <taxon>Bacillota</taxon>
        <taxon>Clostridia</taxon>
        <taxon>Eubacteriales</taxon>
        <taxon>Clostridiaceae</taxon>
        <taxon>Clostridium</taxon>
    </lineage>
</organism>
<accession>A0A162SKT5</accession>
<feature type="signal peptide" evidence="2">
    <location>
        <begin position="1"/>
        <end position="19"/>
    </location>
</feature>
<dbReference type="Pfam" id="PF01497">
    <property type="entry name" value="Peripla_BP_2"/>
    <property type="match status" value="1"/>
</dbReference>
<evidence type="ECO:0000256" key="1">
    <source>
        <dbReference type="ARBA" id="ARBA00008814"/>
    </source>
</evidence>
<gene>
    <name evidence="4" type="primary">btuF</name>
    <name evidence="4" type="ORF">CLMAG_31720</name>
</gene>
<reference evidence="4 5" key="1">
    <citation type="submission" date="2016-04" db="EMBL/GenBank/DDBJ databases">
        <title>Genome sequence of Clostridium magnum DSM 2767.</title>
        <authorList>
            <person name="Poehlein A."/>
            <person name="Uhlig R."/>
            <person name="Fischer R."/>
            <person name="Bahl H."/>
            <person name="Daniel R."/>
        </authorList>
    </citation>
    <scope>NUCLEOTIDE SEQUENCE [LARGE SCALE GENOMIC DNA]</scope>
    <source>
        <strain evidence="4 5">DSM 2767</strain>
    </source>
</reference>
<evidence type="ECO:0000313" key="4">
    <source>
        <dbReference type="EMBL" id="KZL91413.1"/>
    </source>
</evidence>
<feature type="domain" description="Fe/B12 periplasmic-binding" evidence="3">
    <location>
        <begin position="55"/>
        <end position="317"/>
    </location>
</feature>
<dbReference type="AlphaFoldDB" id="A0A162SKT5"/>
<dbReference type="OrthoDB" id="9787830at2"/>
<sequence length="343" mass="37993">MKKVSRLLILLLMIMFSFAGCGKSTVSTNSVKENKKIVVTDGLGRKIELSKPAERVLTNYTVPVQMICTLGAQKTLVGADGNTLKNPIVTTLLPNSKELPDFKNKNTFNMEQGIALKPDLVLITAANKKLIDDIESRGLKVFAIKAESLDELKSTMTNLGMALGKEEEAAAFNDYYMQKIDFVKNKLKNVEQKDKQKVYIAGSDMYSTAGNDMFQNSLIDLCGGINVSSDLKGGWVKVSAEHLIQWNPDVIILTQYCGVKPADVLNNGSLKTVNAIKNKKIYLIPSKISQWDMPCPQTVLGILWLSERLNPKVFNDTDVIKEADSFYEKFYGTTFTKLGGKVD</sequence>
<dbReference type="Gene3D" id="3.40.50.1980">
    <property type="entry name" value="Nitrogenase molybdenum iron protein domain"/>
    <property type="match status" value="2"/>
</dbReference>
<evidence type="ECO:0000256" key="2">
    <source>
        <dbReference type="SAM" id="SignalP"/>
    </source>
</evidence>
<dbReference type="InterPro" id="IPR002491">
    <property type="entry name" value="ABC_transptr_periplasmic_BD"/>
</dbReference>
<dbReference type="PANTHER" id="PTHR30535">
    <property type="entry name" value="VITAMIN B12-BINDING PROTEIN"/>
    <property type="match status" value="1"/>
</dbReference>
<keyword evidence="2" id="KW-0732">Signal</keyword>